<dbReference type="SUPFAM" id="SSF52540">
    <property type="entry name" value="P-loop containing nucleoside triphosphate hydrolases"/>
    <property type="match status" value="1"/>
</dbReference>
<keyword evidence="1" id="KW-0813">Transport</keyword>
<proteinExistence type="predicted"/>
<dbReference type="PANTHER" id="PTHR43423:SF1">
    <property type="entry name" value="ABC TRANSPORTER I FAMILY MEMBER 17"/>
    <property type="match status" value="1"/>
</dbReference>
<name>A0ABW9H0B5_9FIRM</name>
<sequence>MTEQKHSPVLTPPAPTDAPAAKASVQDAQVQAMQRKGEIAPGGHHTGYDPNLKGKIEAHDVGLHYGDFEALKNINLAFPEKNITALIGPSGCGKSSLLKCLNRMNDLVHGAKVTGKLTIDGMDMYDPKVDLTLLRKRIGMVFQQPNPFPMSVYDNVAYGPRLHGTTNKRELDEIVERSLRGSALWNEVKDRLKKSALGLSGGQAQRLCIARALAVEPEVLLMDEPTSALDPLSTASIEQLVTELKKDYTIIIVTHNMNQAVRISDRTVFFLLGEVVEENKTDELFSNPKDERTEDYITGRFG</sequence>
<evidence type="ECO:0000313" key="6">
    <source>
        <dbReference type="EMBL" id="MFM9414297.1"/>
    </source>
</evidence>
<dbReference type="Pfam" id="PF00005">
    <property type="entry name" value="ABC_tran"/>
    <property type="match status" value="1"/>
</dbReference>
<dbReference type="CDD" id="cd03260">
    <property type="entry name" value="ABC_PstB_phosphate_transporter"/>
    <property type="match status" value="1"/>
</dbReference>
<evidence type="ECO:0000259" key="5">
    <source>
        <dbReference type="PROSITE" id="PS50893"/>
    </source>
</evidence>
<dbReference type="PANTHER" id="PTHR43423">
    <property type="entry name" value="ABC TRANSPORTER I FAMILY MEMBER 17"/>
    <property type="match status" value="1"/>
</dbReference>
<comment type="caution">
    <text evidence="6">The sequence shown here is derived from an EMBL/GenBank/DDBJ whole genome shotgun (WGS) entry which is preliminary data.</text>
</comment>
<gene>
    <name evidence="6" type="primary">pstB</name>
    <name evidence="6" type="ORF">ACKQTC_07940</name>
</gene>
<evidence type="ECO:0000256" key="4">
    <source>
        <dbReference type="SAM" id="MobiDB-lite"/>
    </source>
</evidence>
<evidence type="ECO:0000313" key="7">
    <source>
        <dbReference type="Proteomes" id="UP001631949"/>
    </source>
</evidence>
<dbReference type="SMART" id="SM00382">
    <property type="entry name" value="AAA"/>
    <property type="match status" value="1"/>
</dbReference>
<dbReference type="NCBIfam" id="TIGR00972">
    <property type="entry name" value="3a0107s01c2"/>
    <property type="match status" value="1"/>
</dbReference>
<dbReference type="PROSITE" id="PS50893">
    <property type="entry name" value="ABC_TRANSPORTER_2"/>
    <property type="match status" value="1"/>
</dbReference>
<dbReference type="EMBL" id="JBJUVG010000013">
    <property type="protein sequence ID" value="MFM9414297.1"/>
    <property type="molecule type" value="Genomic_DNA"/>
</dbReference>
<dbReference type="Gene3D" id="3.40.50.300">
    <property type="entry name" value="P-loop containing nucleotide triphosphate hydrolases"/>
    <property type="match status" value="1"/>
</dbReference>
<protein>
    <submittedName>
        <fullName evidence="6">Phosphate ABC transporter ATP-binding protein PstB</fullName>
    </submittedName>
</protein>
<keyword evidence="2" id="KW-0547">Nucleotide-binding</keyword>
<dbReference type="InterPro" id="IPR003439">
    <property type="entry name" value="ABC_transporter-like_ATP-bd"/>
</dbReference>
<evidence type="ECO:0000256" key="3">
    <source>
        <dbReference type="ARBA" id="ARBA00022840"/>
    </source>
</evidence>
<evidence type="ECO:0000256" key="2">
    <source>
        <dbReference type="ARBA" id="ARBA00022741"/>
    </source>
</evidence>
<reference evidence="6 7" key="1">
    <citation type="journal article" date="2016" name="Int. J. Syst. Evol. Microbiol.">
        <title>Peptococcus simiae sp. nov., isolated from rhesus macaque faeces and emended description of the genus Peptococcus.</title>
        <authorList>
            <person name="Shkoporov A.N."/>
            <person name="Efimov B.A."/>
            <person name="Kondova I."/>
            <person name="Ouwerling B."/>
            <person name="Chaplin A.V."/>
            <person name="Shcherbakova V.A."/>
            <person name="Langermans J.A.M."/>
        </authorList>
    </citation>
    <scope>NUCLEOTIDE SEQUENCE [LARGE SCALE GENOMIC DNA]</scope>
    <source>
        <strain evidence="6 7">M108</strain>
    </source>
</reference>
<dbReference type="RefSeq" id="WP_408977912.1">
    <property type="nucleotide sequence ID" value="NZ_JBJUVG010000013.1"/>
</dbReference>
<dbReference type="InterPro" id="IPR003593">
    <property type="entry name" value="AAA+_ATPase"/>
</dbReference>
<organism evidence="6 7">
    <name type="scientific">Peptococcus simiae</name>
    <dbReference type="NCBI Taxonomy" id="1643805"/>
    <lineage>
        <taxon>Bacteria</taxon>
        <taxon>Bacillati</taxon>
        <taxon>Bacillota</taxon>
        <taxon>Clostridia</taxon>
        <taxon>Eubacteriales</taxon>
        <taxon>Peptococcaceae</taxon>
        <taxon>Peptococcus</taxon>
    </lineage>
</organism>
<dbReference type="GO" id="GO:0005524">
    <property type="term" value="F:ATP binding"/>
    <property type="evidence" value="ECO:0007669"/>
    <property type="project" value="UniProtKB-KW"/>
</dbReference>
<feature type="domain" description="ABC transporter" evidence="5">
    <location>
        <begin position="56"/>
        <end position="297"/>
    </location>
</feature>
<keyword evidence="3 6" id="KW-0067">ATP-binding</keyword>
<feature type="region of interest" description="Disordered" evidence="4">
    <location>
        <begin position="1"/>
        <end position="25"/>
    </location>
</feature>
<accession>A0ABW9H0B5</accession>
<dbReference type="InterPro" id="IPR005670">
    <property type="entry name" value="PstB-like"/>
</dbReference>
<keyword evidence="7" id="KW-1185">Reference proteome</keyword>
<evidence type="ECO:0000256" key="1">
    <source>
        <dbReference type="ARBA" id="ARBA00022448"/>
    </source>
</evidence>
<dbReference type="PROSITE" id="PS00211">
    <property type="entry name" value="ABC_TRANSPORTER_1"/>
    <property type="match status" value="1"/>
</dbReference>
<dbReference type="InterPro" id="IPR027417">
    <property type="entry name" value="P-loop_NTPase"/>
</dbReference>
<dbReference type="InterPro" id="IPR017871">
    <property type="entry name" value="ABC_transporter-like_CS"/>
</dbReference>
<dbReference type="Proteomes" id="UP001631949">
    <property type="component" value="Unassembled WGS sequence"/>
</dbReference>